<dbReference type="GO" id="GO:0008168">
    <property type="term" value="F:methyltransferase activity"/>
    <property type="evidence" value="ECO:0007669"/>
    <property type="project" value="UniProtKB-KW"/>
</dbReference>
<keyword evidence="4 5" id="KW-0949">S-adenosyl-L-methionine</keyword>
<evidence type="ECO:0000256" key="4">
    <source>
        <dbReference type="ARBA" id="ARBA00022691"/>
    </source>
</evidence>
<keyword evidence="3" id="KW-0808">Transferase</keyword>
<dbReference type="PIRSF" id="PIRSF004808">
    <property type="entry name" value="LasT"/>
    <property type="match status" value="1"/>
</dbReference>
<dbReference type="InterPro" id="IPR029026">
    <property type="entry name" value="tRNA_m1G_MTases_N"/>
</dbReference>
<feature type="domain" description="tRNA/rRNA methyltransferase SpoU type" evidence="6">
    <location>
        <begin position="35"/>
        <end position="184"/>
    </location>
</feature>
<dbReference type="Gene3D" id="3.40.1280.10">
    <property type="match status" value="1"/>
</dbReference>
<dbReference type="PANTHER" id="PTHR42786">
    <property type="entry name" value="TRNA/RRNA METHYLTRANSFERASE"/>
    <property type="match status" value="1"/>
</dbReference>
<evidence type="ECO:0000256" key="2">
    <source>
        <dbReference type="ARBA" id="ARBA00022603"/>
    </source>
</evidence>
<dbReference type="Pfam" id="PF00588">
    <property type="entry name" value="SpoU_methylase"/>
    <property type="match status" value="1"/>
</dbReference>
<evidence type="ECO:0000259" key="6">
    <source>
        <dbReference type="Pfam" id="PF00588"/>
    </source>
</evidence>
<dbReference type="CDD" id="cd18093">
    <property type="entry name" value="SpoU-like_TrmJ"/>
    <property type="match status" value="1"/>
</dbReference>
<keyword evidence="5" id="KW-0819">tRNA processing</keyword>
<accession>A0ABM9X571</accession>
<dbReference type="InterPro" id="IPR004384">
    <property type="entry name" value="RNA_MeTrfase_TrmJ/LasT"/>
</dbReference>
<dbReference type="NCBIfam" id="TIGR00050">
    <property type="entry name" value="rRNA_methyl_1"/>
    <property type="match status" value="1"/>
</dbReference>
<comment type="caution">
    <text evidence="7">The sequence shown here is derived from an EMBL/GenBank/DDBJ whole genome shotgun (WGS) entry which is preliminary data.</text>
</comment>
<proteinExistence type="inferred from homology"/>
<sequence>MCGAGFLAVVQRRGYEARMTQTPSSPVLPAPIPAIVLVRPQMGENIGAAARAMWNFGLDHMRVVAPRDGWPSQSAVAMASGAGRLLDEAQHSADLPSALGDCDFTFATTARGRDLTKPVYSPEAAMKLAAEKIAAGQRVAVLFGPERAGLENEDIAQANAIVSVPVNPKFASLNLAQCVLLMSYEWMRAQGEVTHEVTEMAGTDWAKGAEVDHLARHYEDRLEEAGFFYPEHKTASMKLNLRNMWSRMPLTRADVQMLHGILRQMVRWKEKG</sequence>
<dbReference type="EC" id="2.1.1.200" evidence="5"/>
<evidence type="ECO:0000313" key="7">
    <source>
        <dbReference type="EMBL" id="EDQ04557.1"/>
    </source>
</evidence>
<evidence type="ECO:0000256" key="3">
    <source>
        <dbReference type="ARBA" id="ARBA00022679"/>
    </source>
</evidence>
<organism evidence="7 8">
    <name type="scientific">Sulfitobacter indolifex HEL-45</name>
    <dbReference type="NCBI Taxonomy" id="391624"/>
    <lineage>
        <taxon>Bacteria</taxon>
        <taxon>Pseudomonadati</taxon>
        <taxon>Pseudomonadota</taxon>
        <taxon>Alphaproteobacteria</taxon>
        <taxon>Rhodobacterales</taxon>
        <taxon>Roseobacteraceae</taxon>
        <taxon>Sulfitobacter</taxon>
    </lineage>
</organism>
<dbReference type="PANTHER" id="PTHR42786:SF7">
    <property type="entry name" value="TRNA_RRNA METHYLTRANSFERASE SPOU TYPE DOMAIN-CONTAINING PROTEIN"/>
    <property type="match status" value="1"/>
</dbReference>
<comment type="catalytic activity">
    <reaction evidence="5">
        <text>uridine(32) in tRNA + S-adenosyl-L-methionine = 2'-O-methyluridine(32) in tRNA + S-adenosyl-L-homocysteine + H(+)</text>
        <dbReference type="Rhea" id="RHEA:42936"/>
        <dbReference type="Rhea" id="RHEA-COMP:10107"/>
        <dbReference type="Rhea" id="RHEA-COMP:10290"/>
        <dbReference type="ChEBI" id="CHEBI:15378"/>
        <dbReference type="ChEBI" id="CHEBI:57856"/>
        <dbReference type="ChEBI" id="CHEBI:59789"/>
        <dbReference type="ChEBI" id="CHEBI:65315"/>
        <dbReference type="ChEBI" id="CHEBI:74478"/>
        <dbReference type="EC" id="2.1.1.200"/>
    </reaction>
</comment>
<reference evidence="7 8" key="1">
    <citation type="submission" date="2007-11" db="EMBL/GenBank/DDBJ databases">
        <authorList>
            <person name="Wagner-Dobler I."/>
            <person name="Ferriera S."/>
            <person name="Johnson J."/>
            <person name="Kravitz S."/>
            <person name="Beeson K."/>
            <person name="Sutton G."/>
            <person name="Rogers Y.-H."/>
            <person name="Friedman R."/>
            <person name="Frazier M."/>
            <person name="Venter J.C."/>
        </authorList>
    </citation>
    <scope>NUCLEOTIDE SEQUENCE [LARGE SCALE GENOMIC DNA]</scope>
    <source>
        <strain evidence="7 8">HEL-45</strain>
    </source>
</reference>
<dbReference type="Gene3D" id="1.10.8.590">
    <property type="match status" value="1"/>
</dbReference>
<keyword evidence="8" id="KW-1185">Reference proteome</keyword>
<dbReference type="GO" id="GO:0032259">
    <property type="term" value="P:methylation"/>
    <property type="evidence" value="ECO:0007669"/>
    <property type="project" value="UniProtKB-KW"/>
</dbReference>
<gene>
    <name evidence="5" type="primary">trmJ</name>
    <name evidence="7" type="ORF">OIHEL45_12690</name>
</gene>
<keyword evidence="2 5" id="KW-0489">Methyltransferase</keyword>
<comment type="subunit">
    <text evidence="5">Homodimer.</text>
</comment>
<name>A0ABM9X571_9RHOB</name>
<evidence type="ECO:0000313" key="8">
    <source>
        <dbReference type="Proteomes" id="UP000003257"/>
    </source>
</evidence>
<evidence type="ECO:0000256" key="5">
    <source>
        <dbReference type="RuleBase" id="RU362024"/>
    </source>
</evidence>
<comment type="function">
    <text evidence="5">Catalyzes the formation of 2'O-methylated cytidine (Cm32) or 2'O-methylated uridine (Um32) at position 32 in tRNA.</text>
</comment>
<comment type="catalytic activity">
    <reaction evidence="5">
        <text>cytidine(32) in tRNA + S-adenosyl-L-methionine = 2'-O-methylcytidine(32) in tRNA + S-adenosyl-L-homocysteine + H(+)</text>
        <dbReference type="Rhea" id="RHEA:42932"/>
        <dbReference type="Rhea" id="RHEA-COMP:10288"/>
        <dbReference type="Rhea" id="RHEA-COMP:10289"/>
        <dbReference type="ChEBI" id="CHEBI:15378"/>
        <dbReference type="ChEBI" id="CHEBI:57856"/>
        <dbReference type="ChEBI" id="CHEBI:59789"/>
        <dbReference type="ChEBI" id="CHEBI:74495"/>
        <dbReference type="ChEBI" id="CHEBI:82748"/>
        <dbReference type="EC" id="2.1.1.200"/>
    </reaction>
</comment>
<comment type="similarity">
    <text evidence="1">Belongs to the class IV-like SAM-binding methyltransferase superfamily. RNA methyltransferase TrmH family.</text>
</comment>
<comment type="subcellular location">
    <subcellularLocation>
        <location evidence="5">Cytoplasm</location>
    </subcellularLocation>
</comment>
<dbReference type="Proteomes" id="UP000003257">
    <property type="component" value="Unassembled WGS sequence"/>
</dbReference>
<dbReference type="InterPro" id="IPR001537">
    <property type="entry name" value="SpoU_MeTrfase"/>
</dbReference>
<dbReference type="SUPFAM" id="SSF75217">
    <property type="entry name" value="alpha/beta knot"/>
    <property type="match status" value="1"/>
</dbReference>
<dbReference type="EMBL" id="ABID01000003">
    <property type="protein sequence ID" value="EDQ04557.1"/>
    <property type="molecule type" value="Genomic_DNA"/>
</dbReference>
<evidence type="ECO:0000256" key="1">
    <source>
        <dbReference type="ARBA" id="ARBA00007228"/>
    </source>
</evidence>
<keyword evidence="5" id="KW-0963">Cytoplasm</keyword>
<protein>
    <recommendedName>
        <fullName evidence="5">tRNA (cytidine/uridine-2'-O-)-methyltransferase TrmJ</fullName>
        <ecNumber evidence="5">2.1.1.200</ecNumber>
    </recommendedName>
    <alternativeName>
        <fullName evidence="5">tRNA (cytidine(32)/uridine(32)-2'-O)-methyltransferase</fullName>
    </alternativeName>
    <alternativeName>
        <fullName evidence="5">tRNA Cm32/Um32 methyltransferase</fullName>
    </alternativeName>
</protein>
<dbReference type="InterPro" id="IPR029028">
    <property type="entry name" value="Alpha/beta_knot_MTases"/>
</dbReference>